<dbReference type="Proteomes" id="UP000677305">
    <property type="component" value="Chromosome"/>
</dbReference>
<protein>
    <submittedName>
        <fullName evidence="4">ECF transporter S component</fullName>
    </submittedName>
</protein>
<evidence type="ECO:0000256" key="2">
    <source>
        <dbReference type="ARBA" id="ARBA00022989"/>
    </source>
</evidence>
<feature type="transmembrane region" description="Helical" evidence="3">
    <location>
        <begin position="108"/>
        <end position="127"/>
    </location>
</feature>
<name>A0A8J8MCL3_9FIRM</name>
<dbReference type="AlphaFoldDB" id="A0A8J8MCL3"/>
<feature type="transmembrane region" description="Helical" evidence="3">
    <location>
        <begin position="232"/>
        <end position="253"/>
    </location>
</feature>
<feature type="transmembrane region" description="Helical" evidence="3">
    <location>
        <begin position="47"/>
        <end position="72"/>
    </location>
</feature>
<evidence type="ECO:0000313" key="5">
    <source>
        <dbReference type="Proteomes" id="UP000677305"/>
    </source>
</evidence>
<feature type="transmembrane region" description="Helical" evidence="3">
    <location>
        <begin position="78"/>
        <end position="101"/>
    </location>
</feature>
<accession>A0A8J8MCL3</accession>
<keyword evidence="1 3" id="KW-0812">Transmembrane</keyword>
<evidence type="ECO:0000256" key="1">
    <source>
        <dbReference type="ARBA" id="ARBA00022692"/>
    </source>
</evidence>
<dbReference type="RefSeq" id="WP_212690656.1">
    <property type="nucleotide sequence ID" value="NZ_CP058561.1"/>
</dbReference>
<feature type="transmembrane region" description="Helical" evidence="3">
    <location>
        <begin position="200"/>
        <end position="220"/>
    </location>
</feature>
<dbReference type="PANTHER" id="PTHR37815">
    <property type="entry name" value="UPF0397 PROTEIN BC_2624-RELATED"/>
    <property type="match status" value="1"/>
</dbReference>
<reference evidence="4 5" key="1">
    <citation type="submission" date="2020-07" db="EMBL/GenBank/DDBJ databases">
        <title>Vallitalea guaymasensis genome.</title>
        <authorList>
            <person name="Postec A."/>
        </authorList>
    </citation>
    <scope>NUCLEOTIDE SEQUENCE [LARGE SCALE GENOMIC DNA]</scope>
    <source>
        <strain evidence="4 5">Ra1766G1</strain>
    </source>
</reference>
<dbReference type="Gene3D" id="1.10.1760.20">
    <property type="match status" value="2"/>
</dbReference>
<evidence type="ECO:0000256" key="3">
    <source>
        <dbReference type="SAM" id="Phobius"/>
    </source>
</evidence>
<keyword evidence="3" id="KW-0472">Membrane</keyword>
<dbReference type="KEGG" id="vgu:HYG85_16915"/>
<dbReference type="Pfam" id="PF07155">
    <property type="entry name" value="ECF-ribofla_trS"/>
    <property type="match status" value="1"/>
</dbReference>
<organism evidence="4 5">
    <name type="scientific">Vallitalea guaymasensis</name>
    <dbReference type="NCBI Taxonomy" id="1185412"/>
    <lineage>
        <taxon>Bacteria</taxon>
        <taxon>Bacillati</taxon>
        <taxon>Bacillota</taxon>
        <taxon>Clostridia</taxon>
        <taxon>Lachnospirales</taxon>
        <taxon>Vallitaleaceae</taxon>
        <taxon>Vallitalea</taxon>
    </lineage>
</organism>
<keyword evidence="5" id="KW-1185">Reference proteome</keyword>
<sequence>MKNTYFESSDIKKITYTGLMTALVLLATLVIKVPVPFTNGYIHLGDSMIFIAAILLGWKYGAFAAGVGSALADVIGGYAHWAIPTLIIKALMGAIVGICVSEKFRKKMYIYLSIVFAGGFAIFNVILRNILSSKISLETNALNNNLLDELELDSVEELISLTNRVETQLLIITILIPLIILGLSLLVAKLNNIKFKPAYTFGFVIAGTFMVFGYYIASYIMTGNYIVPIFSLPWNMVQFIMGLIIANLIVAGLNKSKLSIPLK</sequence>
<dbReference type="EMBL" id="CP058561">
    <property type="protein sequence ID" value="QUH30497.1"/>
    <property type="molecule type" value="Genomic_DNA"/>
</dbReference>
<keyword evidence="2 3" id="KW-1133">Transmembrane helix</keyword>
<feature type="transmembrane region" description="Helical" evidence="3">
    <location>
        <begin position="169"/>
        <end position="188"/>
    </location>
</feature>
<dbReference type="InterPro" id="IPR009825">
    <property type="entry name" value="ECF_substrate-spec-like"/>
</dbReference>
<dbReference type="PANTHER" id="PTHR37815:SF3">
    <property type="entry name" value="UPF0397 PROTEIN SPR0429"/>
    <property type="match status" value="1"/>
</dbReference>
<proteinExistence type="predicted"/>
<feature type="transmembrane region" description="Helical" evidence="3">
    <location>
        <begin position="14"/>
        <end position="35"/>
    </location>
</feature>
<gene>
    <name evidence="4" type="ORF">HYG85_16915</name>
</gene>
<dbReference type="GO" id="GO:0016020">
    <property type="term" value="C:membrane"/>
    <property type="evidence" value="ECO:0007669"/>
    <property type="project" value="InterPro"/>
</dbReference>
<evidence type="ECO:0000313" key="4">
    <source>
        <dbReference type="EMBL" id="QUH30497.1"/>
    </source>
</evidence>